<dbReference type="RefSeq" id="WP_288199541.1">
    <property type="nucleotide sequence ID" value="NZ_LT608334.1"/>
</dbReference>
<protein>
    <submittedName>
        <fullName evidence="7">RhtB family transporter</fullName>
    </submittedName>
</protein>
<keyword evidence="3 6" id="KW-0812">Transmembrane</keyword>
<reference evidence="7" key="1">
    <citation type="submission" date="2016-08" db="EMBL/GenBank/DDBJ databases">
        <authorList>
            <person name="Seilhamer J.J."/>
        </authorList>
    </citation>
    <scope>NUCLEOTIDE SEQUENCE</scope>
    <source>
        <strain evidence="7">86</strain>
    </source>
</reference>
<evidence type="ECO:0000256" key="3">
    <source>
        <dbReference type="ARBA" id="ARBA00022692"/>
    </source>
</evidence>
<comment type="subcellular location">
    <subcellularLocation>
        <location evidence="1">Cell membrane</location>
        <topology evidence="1">Multi-pass membrane protein</topology>
    </subcellularLocation>
</comment>
<proteinExistence type="predicted"/>
<dbReference type="Pfam" id="PF01810">
    <property type="entry name" value="LysE"/>
    <property type="match status" value="1"/>
</dbReference>
<accession>A0A212L7V6</accession>
<dbReference type="InterPro" id="IPR001123">
    <property type="entry name" value="LeuE-type"/>
</dbReference>
<dbReference type="PANTHER" id="PTHR30086">
    <property type="entry name" value="ARGININE EXPORTER PROTEIN ARGO"/>
    <property type="match status" value="1"/>
</dbReference>
<keyword evidence="5 6" id="KW-0472">Membrane</keyword>
<keyword evidence="4 6" id="KW-1133">Transmembrane helix</keyword>
<feature type="transmembrane region" description="Helical" evidence="6">
    <location>
        <begin position="70"/>
        <end position="89"/>
    </location>
</feature>
<evidence type="ECO:0000256" key="1">
    <source>
        <dbReference type="ARBA" id="ARBA00004651"/>
    </source>
</evidence>
<dbReference type="AlphaFoldDB" id="A0A212L7V6"/>
<sequence>MSLAVNLPIVLSAALIATASPGPATLGIASMSMGAGRRRGVAMALGVVTGSLAWSAAAALGLGAVMLANAWILEAIRYVGAGYLLYLAVLSARSALRPQALAFGAAGDPTLIGAYRKGLLLHLTNPKAILFFGALYSIGVPPDAPPATLLVVIAAVGLQSLLIFLTYALVFSSATVARGFARIRRLFDGLLAVAFGYAGFRVLTAHLR</sequence>
<keyword evidence="2" id="KW-1003">Cell membrane</keyword>
<dbReference type="PANTHER" id="PTHR30086:SF19">
    <property type="entry name" value="THREONINE EFFLUX PROTEIN"/>
    <property type="match status" value="1"/>
</dbReference>
<gene>
    <name evidence="7" type="primary">rhtB</name>
    <name evidence="7" type="ORF">KL86PLE_120020</name>
</gene>
<feature type="transmembrane region" description="Helical" evidence="6">
    <location>
        <begin position="150"/>
        <end position="174"/>
    </location>
</feature>
<feature type="transmembrane region" description="Helical" evidence="6">
    <location>
        <begin position="119"/>
        <end position="138"/>
    </location>
</feature>
<evidence type="ECO:0000256" key="5">
    <source>
        <dbReference type="ARBA" id="ARBA00023136"/>
    </source>
</evidence>
<evidence type="ECO:0000256" key="4">
    <source>
        <dbReference type="ARBA" id="ARBA00022989"/>
    </source>
</evidence>
<organism evidence="7">
    <name type="scientific">uncultured Pleomorphomonas sp</name>
    <dbReference type="NCBI Taxonomy" id="442121"/>
    <lineage>
        <taxon>Bacteria</taxon>
        <taxon>Pseudomonadati</taxon>
        <taxon>Pseudomonadota</taxon>
        <taxon>Alphaproteobacteria</taxon>
        <taxon>Hyphomicrobiales</taxon>
        <taxon>Pleomorphomonadaceae</taxon>
        <taxon>Pleomorphomonas</taxon>
        <taxon>environmental samples</taxon>
    </lineage>
</organism>
<dbReference type="EMBL" id="FMJD01000004">
    <property type="protein sequence ID" value="SCM73631.1"/>
    <property type="molecule type" value="Genomic_DNA"/>
</dbReference>
<dbReference type="GO" id="GO:0015171">
    <property type="term" value="F:amino acid transmembrane transporter activity"/>
    <property type="evidence" value="ECO:0007669"/>
    <property type="project" value="TreeGrafter"/>
</dbReference>
<feature type="transmembrane region" description="Helical" evidence="6">
    <location>
        <begin position="6"/>
        <end position="29"/>
    </location>
</feature>
<evidence type="ECO:0000313" key="7">
    <source>
        <dbReference type="EMBL" id="SCM73631.1"/>
    </source>
</evidence>
<evidence type="ECO:0000256" key="6">
    <source>
        <dbReference type="SAM" id="Phobius"/>
    </source>
</evidence>
<evidence type="ECO:0000256" key="2">
    <source>
        <dbReference type="ARBA" id="ARBA00022475"/>
    </source>
</evidence>
<dbReference type="GO" id="GO:0005886">
    <property type="term" value="C:plasma membrane"/>
    <property type="evidence" value="ECO:0007669"/>
    <property type="project" value="UniProtKB-SubCell"/>
</dbReference>
<feature type="transmembrane region" description="Helical" evidence="6">
    <location>
        <begin position="186"/>
        <end position="207"/>
    </location>
</feature>
<name>A0A212L7V6_9HYPH</name>
<feature type="transmembrane region" description="Helical" evidence="6">
    <location>
        <begin position="41"/>
        <end position="64"/>
    </location>
</feature>